<evidence type="ECO:0000313" key="1">
    <source>
        <dbReference type="EMBL" id="MCD7470765.1"/>
    </source>
</evidence>
<dbReference type="Proteomes" id="UP000823775">
    <property type="component" value="Unassembled WGS sequence"/>
</dbReference>
<organism evidence="1 2">
    <name type="scientific">Datura stramonium</name>
    <name type="common">Jimsonweed</name>
    <name type="synonym">Common thornapple</name>
    <dbReference type="NCBI Taxonomy" id="4076"/>
    <lineage>
        <taxon>Eukaryota</taxon>
        <taxon>Viridiplantae</taxon>
        <taxon>Streptophyta</taxon>
        <taxon>Embryophyta</taxon>
        <taxon>Tracheophyta</taxon>
        <taxon>Spermatophyta</taxon>
        <taxon>Magnoliopsida</taxon>
        <taxon>eudicotyledons</taxon>
        <taxon>Gunneridae</taxon>
        <taxon>Pentapetalae</taxon>
        <taxon>asterids</taxon>
        <taxon>lamiids</taxon>
        <taxon>Solanales</taxon>
        <taxon>Solanaceae</taxon>
        <taxon>Solanoideae</taxon>
        <taxon>Datureae</taxon>
        <taxon>Datura</taxon>
    </lineage>
</organism>
<comment type="caution">
    <text evidence="1">The sequence shown here is derived from an EMBL/GenBank/DDBJ whole genome shotgun (WGS) entry which is preliminary data.</text>
</comment>
<feature type="non-terminal residue" evidence="1">
    <location>
        <position position="1"/>
    </location>
</feature>
<gene>
    <name evidence="1" type="ORF">HAX54_010875</name>
</gene>
<proteinExistence type="predicted"/>
<evidence type="ECO:0000313" key="2">
    <source>
        <dbReference type="Proteomes" id="UP000823775"/>
    </source>
</evidence>
<accession>A0ABS8TGX7</accession>
<name>A0ABS8TGX7_DATST</name>
<dbReference type="EMBL" id="JACEIK010001605">
    <property type="protein sequence ID" value="MCD7470765.1"/>
    <property type="molecule type" value="Genomic_DNA"/>
</dbReference>
<sequence>KKALKGGISELLREIRLDPPPDVKKFHSNDRIVDLKDTNSTQNTSLKNSTHSFDNLEKTDAITVHSPKLISWAQKIISQAHLAENQYGTPIEYHGNALDLHCDKVLNILNEPFVGKSIAKFAREKTNSSERRLQIGQAF</sequence>
<keyword evidence="2" id="KW-1185">Reference proteome</keyword>
<reference evidence="1 2" key="1">
    <citation type="journal article" date="2021" name="BMC Genomics">
        <title>Datura genome reveals duplications of psychoactive alkaloid biosynthetic genes and high mutation rate following tissue culture.</title>
        <authorList>
            <person name="Rajewski A."/>
            <person name="Carter-House D."/>
            <person name="Stajich J."/>
            <person name="Litt A."/>
        </authorList>
    </citation>
    <scope>NUCLEOTIDE SEQUENCE [LARGE SCALE GENOMIC DNA]</scope>
    <source>
        <strain evidence="1">AR-01</strain>
    </source>
</reference>
<protein>
    <submittedName>
        <fullName evidence="1">Uncharacterized protein</fullName>
    </submittedName>
</protein>